<protein>
    <submittedName>
        <fullName evidence="1">Uncharacterized protein</fullName>
    </submittedName>
</protein>
<organism evidence="1">
    <name type="scientific">Gibberella zeae</name>
    <name type="common">Wheat head blight fungus</name>
    <name type="synonym">Fusarium graminearum</name>
    <dbReference type="NCBI Taxonomy" id="5518"/>
    <lineage>
        <taxon>Eukaryota</taxon>
        <taxon>Fungi</taxon>
        <taxon>Dikarya</taxon>
        <taxon>Ascomycota</taxon>
        <taxon>Pezizomycotina</taxon>
        <taxon>Sordariomycetes</taxon>
        <taxon>Hypocreomycetidae</taxon>
        <taxon>Hypocreales</taxon>
        <taxon>Nectriaceae</taxon>
        <taxon>Fusarium</taxon>
    </lineage>
</organism>
<accession>A0A4E9EKT9</accession>
<dbReference type="AlphaFoldDB" id="A0A4E9EKT9"/>
<reference evidence="1" key="1">
    <citation type="submission" date="2019-04" db="EMBL/GenBank/DDBJ databases">
        <authorList>
            <person name="Melise S."/>
            <person name="Noan J."/>
            <person name="Okalmin O."/>
        </authorList>
    </citation>
    <scope>NUCLEOTIDE SEQUENCE</scope>
    <source>
        <strain evidence="1">FN9</strain>
    </source>
</reference>
<proteinExistence type="predicted"/>
<name>A0A4E9EKT9_GIBZA</name>
<sequence length="134" mass="13885">MKYLLLLLFTLTTFANATFPVLARRQDSCNGNTKVCGVDCILKSYTCCPSPFYGGCAPGTVCGTDHNGTPGCCPIGKVCLGEVPTGTDNQPAIVTDKVSDNSADSGTANNNAGASDRIDGTAYYLMVGALALLF</sequence>
<dbReference type="EMBL" id="CAAKMV010000185">
    <property type="protein sequence ID" value="VIO63937.1"/>
    <property type="molecule type" value="Genomic_DNA"/>
</dbReference>
<gene>
    <name evidence="1" type="ORF">FUG_LOCUS542075</name>
</gene>
<evidence type="ECO:0000313" key="1">
    <source>
        <dbReference type="EMBL" id="VIO63937.1"/>
    </source>
</evidence>